<organism evidence="8 9">
    <name type="scientific">Talaromyces atroroseus</name>
    <dbReference type="NCBI Taxonomy" id="1441469"/>
    <lineage>
        <taxon>Eukaryota</taxon>
        <taxon>Fungi</taxon>
        <taxon>Dikarya</taxon>
        <taxon>Ascomycota</taxon>
        <taxon>Pezizomycotina</taxon>
        <taxon>Eurotiomycetes</taxon>
        <taxon>Eurotiomycetidae</taxon>
        <taxon>Eurotiales</taxon>
        <taxon>Trichocomaceae</taxon>
        <taxon>Talaromyces</taxon>
        <taxon>Talaromyces sect. Trachyspermi</taxon>
    </lineage>
</organism>
<dbReference type="GO" id="GO:0006351">
    <property type="term" value="P:DNA-templated transcription"/>
    <property type="evidence" value="ECO:0007669"/>
    <property type="project" value="InterPro"/>
</dbReference>
<dbReference type="SUPFAM" id="SSF57701">
    <property type="entry name" value="Zn2/Cys6 DNA-binding domain"/>
    <property type="match status" value="1"/>
</dbReference>
<evidence type="ECO:0000313" key="8">
    <source>
        <dbReference type="EMBL" id="OKL58275.1"/>
    </source>
</evidence>
<evidence type="ECO:0000256" key="1">
    <source>
        <dbReference type="ARBA" id="ARBA00022723"/>
    </source>
</evidence>
<dbReference type="PROSITE" id="PS50048">
    <property type="entry name" value="ZN2_CY6_FUNGAL_2"/>
    <property type="match status" value="1"/>
</dbReference>
<dbReference type="PANTHER" id="PTHR47654">
    <property type="entry name" value="ZN(II)2CYS6 TRANSCRIPTION FACTOR (EUROFUNG)-RELATED"/>
    <property type="match status" value="1"/>
</dbReference>
<evidence type="ECO:0000256" key="5">
    <source>
        <dbReference type="ARBA" id="ARBA00023242"/>
    </source>
</evidence>
<evidence type="ECO:0000259" key="7">
    <source>
        <dbReference type="PROSITE" id="PS50048"/>
    </source>
</evidence>
<dbReference type="CDD" id="cd00067">
    <property type="entry name" value="GAL4"/>
    <property type="match status" value="1"/>
</dbReference>
<dbReference type="InterPro" id="IPR001138">
    <property type="entry name" value="Zn2Cys6_DnaBD"/>
</dbReference>
<feature type="domain" description="Zn(2)-C6 fungal-type" evidence="7">
    <location>
        <begin position="75"/>
        <end position="105"/>
    </location>
</feature>
<feature type="compositionally biased region" description="Polar residues" evidence="6">
    <location>
        <begin position="12"/>
        <end position="24"/>
    </location>
</feature>
<keyword evidence="1" id="KW-0479">Metal-binding</keyword>
<dbReference type="PANTHER" id="PTHR47654:SF5">
    <property type="entry name" value="TRANSCRIPTION FACTOR DOMAIN-CONTAINING PROTEIN"/>
    <property type="match status" value="1"/>
</dbReference>
<keyword evidence="2" id="KW-0805">Transcription regulation</keyword>
<dbReference type="InterPro" id="IPR036864">
    <property type="entry name" value="Zn2-C6_fun-type_DNA-bd_sf"/>
</dbReference>
<keyword evidence="3" id="KW-0238">DNA-binding</keyword>
<dbReference type="GeneID" id="31006606"/>
<dbReference type="EMBL" id="LFMY01000010">
    <property type="protein sequence ID" value="OKL58275.1"/>
    <property type="molecule type" value="Genomic_DNA"/>
</dbReference>
<dbReference type="AlphaFoldDB" id="A0A225AV11"/>
<evidence type="ECO:0000256" key="6">
    <source>
        <dbReference type="SAM" id="MobiDB-lite"/>
    </source>
</evidence>
<feature type="region of interest" description="Disordered" evidence="6">
    <location>
        <begin position="755"/>
        <end position="776"/>
    </location>
</feature>
<dbReference type="InterPro" id="IPR053230">
    <property type="entry name" value="Trans_reg_galc"/>
</dbReference>
<accession>A0A225AV11</accession>
<keyword evidence="9" id="KW-1185">Reference proteome</keyword>
<evidence type="ECO:0000256" key="4">
    <source>
        <dbReference type="ARBA" id="ARBA00023163"/>
    </source>
</evidence>
<gene>
    <name evidence="8" type="ORF">UA08_06851</name>
</gene>
<keyword evidence="4" id="KW-0804">Transcription</keyword>
<evidence type="ECO:0000313" key="9">
    <source>
        <dbReference type="Proteomes" id="UP000214365"/>
    </source>
</evidence>
<dbReference type="OrthoDB" id="5296287at2759"/>
<evidence type="ECO:0000256" key="2">
    <source>
        <dbReference type="ARBA" id="ARBA00023015"/>
    </source>
</evidence>
<protein>
    <recommendedName>
        <fullName evidence="7">Zn(2)-C6 fungal-type domain-containing protein</fullName>
    </recommendedName>
</protein>
<dbReference type="Pfam" id="PF04082">
    <property type="entry name" value="Fungal_trans"/>
    <property type="match status" value="1"/>
</dbReference>
<dbReference type="InterPro" id="IPR007219">
    <property type="entry name" value="XnlR_reg_dom"/>
</dbReference>
<feature type="compositionally biased region" description="Polar residues" evidence="6">
    <location>
        <begin position="759"/>
        <end position="771"/>
    </location>
</feature>
<reference evidence="8 9" key="1">
    <citation type="submission" date="2015-06" db="EMBL/GenBank/DDBJ databases">
        <title>Talaromyces atroroseus IBT 11181 draft genome.</title>
        <authorList>
            <person name="Rasmussen K.B."/>
            <person name="Rasmussen S."/>
            <person name="Petersen B."/>
            <person name="Sicheritz-Ponten T."/>
            <person name="Mortensen U.H."/>
            <person name="Thrane U."/>
        </authorList>
    </citation>
    <scope>NUCLEOTIDE SEQUENCE [LARGE SCALE GENOMIC DNA]</scope>
    <source>
        <strain evidence="8 9">IBT 11181</strain>
    </source>
</reference>
<proteinExistence type="predicted"/>
<dbReference type="GO" id="GO:0008270">
    <property type="term" value="F:zinc ion binding"/>
    <property type="evidence" value="ECO:0007669"/>
    <property type="project" value="InterPro"/>
</dbReference>
<feature type="compositionally biased region" description="Low complexity" evidence="6">
    <location>
        <begin position="155"/>
        <end position="174"/>
    </location>
</feature>
<dbReference type="CDD" id="cd12148">
    <property type="entry name" value="fungal_TF_MHR"/>
    <property type="match status" value="1"/>
</dbReference>
<evidence type="ECO:0000256" key="3">
    <source>
        <dbReference type="ARBA" id="ARBA00023125"/>
    </source>
</evidence>
<feature type="compositionally biased region" description="Basic and acidic residues" evidence="6">
    <location>
        <begin position="1"/>
        <end position="11"/>
    </location>
</feature>
<feature type="region of interest" description="Disordered" evidence="6">
    <location>
        <begin position="152"/>
        <end position="186"/>
    </location>
</feature>
<dbReference type="RefSeq" id="XP_020118396.1">
    <property type="nucleotide sequence ID" value="XM_020269173.1"/>
</dbReference>
<dbReference type="Proteomes" id="UP000214365">
    <property type="component" value="Unassembled WGS sequence"/>
</dbReference>
<dbReference type="GO" id="GO:0003677">
    <property type="term" value="F:DNA binding"/>
    <property type="evidence" value="ECO:0007669"/>
    <property type="project" value="UniProtKB-KW"/>
</dbReference>
<keyword evidence="5" id="KW-0539">Nucleus</keyword>
<dbReference type="Gene3D" id="4.10.240.10">
    <property type="entry name" value="Zn(2)-C6 fungal-type DNA-binding domain"/>
    <property type="match status" value="1"/>
</dbReference>
<dbReference type="Pfam" id="PF00172">
    <property type="entry name" value="Zn_clus"/>
    <property type="match status" value="1"/>
</dbReference>
<dbReference type="GO" id="GO:0000981">
    <property type="term" value="F:DNA-binding transcription factor activity, RNA polymerase II-specific"/>
    <property type="evidence" value="ECO:0007669"/>
    <property type="project" value="InterPro"/>
</dbReference>
<dbReference type="SMART" id="SM00066">
    <property type="entry name" value="GAL4"/>
    <property type="match status" value="1"/>
</dbReference>
<sequence>MSDSPREDIHSPRQQQSAPNTELNAGTAGVPTRRETLTPSSSSRAPEAKASGEKVWIPRASTRIRPFTRIRTKHACEACRRRRIKCDGGRPVCQGCAATGTECVYSDHKRARDTQEMKSLKSTVDKYEHLLRDLLHEVPSSAAKRIKLNLTPAVSSSQSRHPSVSSSSTSSAGSVTGIDTIGEDLNRDEQSRATGFMGKNSVLAWLRNLESDSGFRASTEQSMEMMGGLQVNRAHSSHFDGSKASYFLDDKQLPTSRFVDSLTLPRRQLADWILTSYFTSVHTFFPIVRENLFREQYRNLWGAVSPRPGRKWLAIFNMILAIGCRQLGFQGPLPIDVKDEIFFSRARTLSVNENMAFEHADLQQVQVEALVGLYFVVSTQINREARSRLWWSIYVLENLLSHMTGRPTCIGSAAFSVEPPMPFNEDMFEHPKAVELLTDEPLRRRCLKWSLDEQDSKDELQHSWLHEIEPNQGLQFYYLVDLIHIVDIAIGELFSPTGFQASRSYIKRRIQFYDQRIDFWLSGLHPSFRFTDEHCNPALQNLSQEQTVLALHHYSARIVLYRPCSPFRKYDSSKEKEYHYISQRCLHSALSLIFIFPETVSLDWVYNLSPWWCILHFLMQASTILIIFCQSGDELYSERQNCLENGYIGEINSNQIINACRKAHSWLHALSNVDESCRRAFLLYDGLTRRIGLDVTPPSTSTPHKMSSGYEYGMPISNAEFNQQPYMQGWSPQHAAMASDAYTTRRDFPIPGDPRHSDTVSSINLGSTNTPGPLDAIESEDMGDNIIGMTTDLMTDNYTQWIRAALDQDSLMNLA</sequence>
<dbReference type="PROSITE" id="PS00463">
    <property type="entry name" value="ZN2_CY6_FUNGAL_1"/>
    <property type="match status" value="1"/>
</dbReference>
<comment type="caution">
    <text evidence="8">The sequence shown here is derived from an EMBL/GenBank/DDBJ whole genome shotgun (WGS) entry which is preliminary data.</text>
</comment>
<name>A0A225AV11_TALAT</name>
<feature type="region of interest" description="Disordered" evidence="6">
    <location>
        <begin position="1"/>
        <end position="57"/>
    </location>
</feature>
<dbReference type="SMART" id="SM00906">
    <property type="entry name" value="Fungal_trans"/>
    <property type="match status" value="1"/>
</dbReference>